<keyword evidence="3 11" id="KW-0479">Metal-binding</keyword>
<dbReference type="CDD" id="cd06960">
    <property type="entry name" value="NR_DBD_HNF4A"/>
    <property type="match status" value="1"/>
</dbReference>
<protein>
    <submittedName>
        <fullName evidence="15">AGAP002155-PA-like protein</fullName>
    </submittedName>
</protein>
<feature type="domain" description="NR LBD" evidence="14">
    <location>
        <begin position="206"/>
        <end position="435"/>
    </location>
</feature>
<dbReference type="SUPFAM" id="SSF48508">
    <property type="entry name" value="Nuclear receptor ligand-binding domain"/>
    <property type="match status" value="1"/>
</dbReference>
<keyword evidence="5 11" id="KW-0862">Zinc</keyword>
<dbReference type="InterPro" id="IPR000536">
    <property type="entry name" value="Nucl_hrmn_rcpt_lig-bd"/>
</dbReference>
<dbReference type="Pfam" id="PF00105">
    <property type="entry name" value="zf-C4"/>
    <property type="match status" value="1"/>
</dbReference>
<evidence type="ECO:0000256" key="8">
    <source>
        <dbReference type="ARBA" id="ARBA00023163"/>
    </source>
</evidence>
<dbReference type="SMART" id="SM00430">
    <property type="entry name" value="HOLI"/>
    <property type="match status" value="1"/>
</dbReference>
<evidence type="ECO:0000256" key="2">
    <source>
        <dbReference type="ARBA" id="ARBA00006421"/>
    </source>
</evidence>
<dbReference type="Proteomes" id="UP000030765">
    <property type="component" value="Unassembled WGS sequence"/>
</dbReference>
<reference evidence="16" key="2">
    <citation type="submission" date="2020-05" db="UniProtKB">
        <authorList>
            <consortium name="EnsemblMetazoa"/>
        </authorList>
    </citation>
    <scope>IDENTIFICATION</scope>
</reference>
<dbReference type="InterPro" id="IPR001628">
    <property type="entry name" value="Znf_hrmn_rcpt"/>
</dbReference>
<evidence type="ECO:0000259" key="13">
    <source>
        <dbReference type="PROSITE" id="PS51030"/>
    </source>
</evidence>
<reference evidence="15 17" key="1">
    <citation type="journal article" date="2014" name="BMC Genomics">
        <title>Genome sequence of Anopheles sinensis provides insight into genetics basis of mosquito competence for malaria parasites.</title>
        <authorList>
            <person name="Zhou D."/>
            <person name="Zhang D."/>
            <person name="Ding G."/>
            <person name="Shi L."/>
            <person name="Hou Q."/>
            <person name="Ye Y."/>
            <person name="Xu Y."/>
            <person name="Zhou H."/>
            <person name="Xiong C."/>
            <person name="Li S."/>
            <person name="Yu J."/>
            <person name="Hong S."/>
            <person name="Yu X."/>
            <person name="Zou P."/>
            <person name="Chen C."/>
            <person name="Chang X."/>
            <person name="Wang W."/>
            <person name="Lv Y."/>
            <person name="Sun Y."/>
            <person name="Ma L."/>
            <person name="Shen B."/>
            <person name="Zhu C."/>
        </authorList>
    </citation>
    <scope>NUCLEOTIDE SEQUENCE [LARGE SCALE GENOMIC DNA]</scope>
</reference>
<dbReference type="InterPro" id="IPR049635">
    <property type="entry name" value="HNF4_LBD"/>
</dbReference>
<organism evidence="15">
    <name type="scientific">Anopheles sinensis</name>
    <name type="common">Mosquito</name>
    <dbReference type="NCBI Taxonomy" id="74873"/>
    <lineage>
        <taxon>Eukaryota</taxon>
        <taxon>Metazoa</taxon>
        <taxon>Ecdysozoa</taxon>
        <taxon>Arthropoda</taxon>
        <taxon>Hexapoda</taxon>
        <taxon>Insecta</taxon>
        <taxon>Pterygota</taxon>
        <taxon>Neoptera</taxon>
        <taxon>Endopterygota</taxon>
        <taxon>Diptera</taxon>
        <taxon>Nematocera</taxon>
        <taxon>Culicoidea</taxon>
        <taxon>Culicidae</taxon>
        <taxon>Anophelinae</taxon>
        <taxon>Anopheles</taxon>
    </lineage>
</organism>
<dbReference type="PRINTS" id="PR00398">
    <property type="entry name" value="STRDHORMONER"/>
</dbReference>
<dbReference type="InterPro" id="IPR001723">
    <property type="entry name" value="Nuclear_hrmn_rcpt"/>
</dbReference>
<dbReference type="FunFam" id="1.10.565.10:FF:000026">
    <property type="entry name" value="Hepatocyte nuclear factor 4"/>
    <property type="match status" value="1"/>
</dbReference>
<dbReference type="PRINTS" id="PR00545">
    <property type="entry name" value="RETINOIDXR"/>
</dbReference>
<dbReference type="SUPFAM" id="SSF57716">
    <property type="entry name" value="Glucocorticoid receptor-like (DNA-binding domain)"/>
    <property type="match status" value="1"/>
</dbReference>
<evidence type="ECO:0000256" key="12">
    <source>
        <dbReference type="SAM" id="MobiDB-lite"/>
    </source>
</evidence>
<feature type="domain" description="Nuclear receptor" evidence="13">
    <location>
        <begin position="103"/>
        <end position="178"/>
    </location>
</feature>
<feature type="region of interest" description="Disordered" evidence="12">
    <location>
        <begin position="1"/>
        <end position="23"/>
    </location>
</feature>
<keyword evidence="8 11" id="KW-0804">Transcription</keyword>
<dbReference type="PRINTS" id="PR00047">
    <property type="entry name" value="STROIDFINGER"/>
</dbReference>
<keyword evidence="10 11" id="KW-0539">Nucleus</keyword>
<evidence type="ECO:0000313" key="17">
    <source>
        <dbReference type="Proteomes" id="UP000030765"/>
    </source>
</evidence>
<dbReference type="FunFam" id="3.30.50.10:FF:000012">
    <property type="entry name" value="Hepatocyte nuclear factor 4, alpha"/>
    <property type="match status" value="1"/>
</dbReference>
<evidence type="ECO:0000256" key="11">
    <source>
        <dbReference type="RuleBase" id="RU004334"/>
    </source>
</evidence>
<evidence type="ECO:0000256" key="6">
    <source>
        <dbReference type="ARBA" id="ARBA00023015"/>
    </source>
</evidence>
<dbReference type="EMBL" id="ATLV01026419">
    <property type="status" value="NOT_ANNOTATED_CDS"/>
    <property type="molecule type" value="Genomic_DNA"/>
</dbReference>
<dbReference type="CDD" id="cd06931">
    <property type="entry name" value="NR_LBD_HNF4_like"/>
    <property type="match status" value="1"/>
</dbReference>
<keyword evidence="9 11" id="KW-0675">Receptor</keyword>
<evidence type="ECO:0000256" key="1">
    <source>
        <dbReference type="ARBA" id="ARBA00004123"/>
    </source>
</evidence>
<proteinExistence type="inferred from homology"/>
<evidence type="ECO:0000256" key="10">
    <source>
        <dbReference type="ARBA" id="ARBA00023242"/>
    </source>
</evidence>
<dbReference type="InterPro" id="IPR049636">
    <property type="entry name" value="HNF4-like_DBD"/>
</dbReference>
<dbReference type="Gene3D" id="1.10.565.10">
    <property type="entry name" value="Retinoid X Receptor"/>
    <property type="match status" value="1"/>
</dbReference>
<keyword evidence="4 11" id="KW-0863">Zinc-finger</keyword>
<dbReference type="GO" id="GO:0005634">
    <property type="term" value="C:nucleus"/>
    <property type="evidence" value="ECO:0007669"/>
    <property type="project" value="UniProtKB-SubCell"/>
</dbReference>
<evidence type="ECO:0000259" key="14">
    <source>
        <dbReference type="PROSITE" id="PS51843"/>
    </source>
</evidence>
<feature type="compositionally biased region" description="Polar residues" evidence="12">
    <location>
        <begin position="528"/>
        <end position="537"/>
    </location>
</feature>
<feature type="region of interest" description="Disordered" evidence="12">
    <location>
        <begin position="516"/>
        <end position="563"/>
    </location>
</feature>
<dbReference type="VEuPathDB" id="VectorBase:ASIC021390"/>
<dbReference type="Pfam" id="PF00104">
    <property type="entry name" value="Hormone_recep"/>
    <property type="match status" value="1"/>
</dbReference>
<dbReference type="SMART" id="SM00399">
    <property type="entry name" value="ZnF_C4"/>
    <property type="match status" value="1"/>
</dbReference>
<dbReference type="STRING" id="74873.A0A084WSA3"/>
<dbReference type="GO" id="GO:0008270">
    <property type="term" value="F:zinc ion binding"/>
    <property type="evidence" value="ECO:0007669"/>
    <property type="project" value="UniProtKB-KW"/>
</dbReference>
<dbReference type="OrthoDB" id="8183030at2759"/>
<sequence>MSSTGIEYNELNDRTRGKRPRLNGKYRRTRRWQNRVRGKTRCTKRIEISVATDENPSLPRSYDKMATHSEVACHDSPSHTSDTAYESCLSPLHPGDSGSFSATNSCAICCDRATGKHYGAASCDGCKGFFRRSVRKNHTYSCRFSRNCVVDKDKRNQCRYCRLKKCFKAGMKKEAVQNERDRISCRKPSTDDKNTINGLSVKFLLRAENFSRHFGAALDESNDAEEADLSSKRFASINDVCDSMKQQLLILVEWAKSIPAFAELQLDDQVALLRAHAGEHLLLGLSRRSMHLQDMLLLGNNCIITKQCPDANMSPNLDISRIGARIIDELVSAMKEIQIDDSELACVKALVFFDPSAKGLNEPAKIKSLRHQVLNNLEDYISDKLYESRGRFGEILLLLPVLQSITWQMIQQIELAKMFGVAHIDSLLQEMLLGGDAIDTSSTITSPVNIMNTNNSPSDSCDTTQLASMGSTVAEHEPQDPLVQMSSLGGGPGYGGDGTDSLLLSSMDTVSGTVSANGYCHRKGPDPTTDSLGTQMHPSRVEGGGSGEYMQQHQQQQQQHHHPVQRHVNVSATDSSVNDIYFHAPTSVGASSLQLDSDVTMFNNNNLSCCPSEVTTGKGCEMVKIETKREPENA</sequence>
<evidence type="ECO:0000256" key="9">
    <source>
        <dbReference type="ARBA" id="ARBA00023170"/>
    </source>
</evidence>
<evidence type="ECO:0000313" key="15">
    <source>
        <dbReference type="EMBL" id="KFB53097.1"/>
    </source>
</evidence>
<evidence type="ECO:0000313" key="16">
    <source>
        <dbReference type="EnsemblMetazoa" id="ASIC021390-PA"/>
    </source>
</evidence>
<comment type="subcellular location">
    <subcellularLocation>
        <location evidence="1 11">Nucleus</location>
    </subcellularLocation>
</comment>
<keyword evidence="7 11" id="KW-0238">DNA-binding</keyword>
<dbReference type="GO" id="GO:0000978">
    <property type="term" value="F:RNA polymerase II cis-regulatory region sequence-specific DNA binding"/>
    <property type="evidence" value="ECO:0007669"/>
    <property type="project" value="InterPro"/>
</dbReference>
<dbReference type="AlphaFoldDB" id="A0A084WSA3"/>
<dbReference type="Gene3D" id="3.30.50.10">
    <property type="entry name" value="Erythroid Transcription Factor GATA-1, subunit A"/>
    <property type="match status" value="1"/>
</dbReference>
<evidence type="ECO:0000256" key="3">
    <source>
        <dbReference type="ARBA" id="ARBA00022723"/>
    </source>
</evidence>
<keyword evidence="17" id="KW-1185">Reference proteome</keyword>
<keyword evidence="6 11" id="KW-0805">Transcription regulation</keyword>
<gene>
    <name evidence="15" type="ORF">ZHAS_00021390</name>
</gene>
<accession>A0A084WSA3</accession>
<dbReference type="PROSITE" id="PS51030">
    <property type="entry name" value="NUCLEAR_REC_DBD_2"/>
    <property type="match status" value="1"/>
</dbReference>
<evidence type="ECO:0000256" key="5">
    <source>
        <dbReference type="ARBA" id="ARBA00022833"/>
    </source>
</evidence>
<dbReference type="PROSITE" id="PS00031">
    <property type="entry name" value="NUCLEAR_REC_DBD_1"/>
    <property type="match status" value="1"/>
</dbReference>
<dbReference type="EMBL" id="KE525413">
    <property type="protein sequence ID" value="KFB53097.1"/>
    <property type="molecule type" value="Genomic_DNA"/>
</dbReference>
<dbReference type="InterPro" id="IPR000003">
    <property type="entry name" value="Retinoid-X_rcpt/HNF4"/>
</dbReference>
<dbReference type="InterPro" id="IPR013088">
    <property type="entry name" value="Znf_NHR/GATA"/>
</dbReference>
<dbReference type="OMA" id="NNNLSCC"/>
<comment type="similarity">
    <text evidence="2">Belongs to the nuclear hormone receptor family. NR2 subfamily.</text>
</comment>
<dbReference type="InterPro" id="IPR035500">
    <property type="entry name" value="NHR-like_dom_sf"/>
</dbReference>
<dbReference type="PROSITE" id="PS51843">
    <property type="entry name" value="NR_LBD"/>
    <property type="match status" value="1"/>
</dbReference>
<dbReference type="EnsemblMetazoa" id="ASIC021390-RA">
    <property type="protein sequence ID" value="ASIC021390-PA"/>
    <property type="gene ID" value="ASIC021390"/>
</dbReference>
<evidence type="ECO:0000256" key="7">
    <source>
        <dbReference type="ARBA" id="ARBA00023125"/>
    </source>
</evidence>
<dbReference type="GO" id="GO:0003707">
    <property type="term" value="F:nuclear steroid receptor activity"/>
    <property type="evidence" value="ECO:0007669"/>
    <property type="project" value="InterPro"/>
</dbReference>
<dbReference type="VEuPathDB" id="VectorBase:ASIS007484"/>
<name>A0A084WSA3_ANOSI</name>
<evidence type="ECO:0000256" key="4">
    <source>
        <dbReference type="ARBA" id="ARBA00022771"/>
    </source>
</evidence>
<dbReference type="InterPro" id="IPR050274">
    <property type="entry name" value="Nuclear_hormone_rcpt_NR2"/>
</dbReference>
<dbReference type="PANTHER" id="PTHR24083">
    <property type="entry name" value="NUCLEAR HORMONE RECEPTOR"/>
    <property type="match status" value="1"/>
</dbReference>